<dbReference type="InterPro" id="IPR003675">
    <property type="entry name" value="Rce1/LyrA-like_dom"/>
</dbReference>
<gene>
    <name evidence="3" type="ORF">FHX40_1185</name>
</gene>
<dbReference type="GO" id="GO:0004175">
    <property type="term" value="F:endopeptidase activity"/>
    <property type="evidence" value="ECO:0007669"/>
    <property type="project" value="UniProtKB-ARBA"/>
</dbReference>
<keyword evidence="1" id="KW-0812">Transmembrane</keyword>
<dbReference type="AlphaFoldDB" id="A0A543IVB4"/>
<feature type="domain" description="CAAX prenyl protease 2/Lysostaphin resistance protein A-like" evidence="2">
    <location>
        <begin position="121"/>
        <end position="207"/>
    </location>
</feature>
<dbReference type="GO" id="GO:0006508">
    <property type="term" value="P:proteolysis"/>
    <property type="evidence" value="ECO:0007669"/>
    <property type="project" value="UniProtKB-KW"/>
</dbReference>
<proteinExistence type="predicted"/>
<comment type="caution">
    <text evidence="3">The sequence shown here is derived from an EMBL/GenBank/DDBJ whole genome shotgun (WGS) entry which is preliminary data.</text>
</comment>
<accession>A0A543IVB4</accession>
<feature type="transmembrane region" description="Helical" evidence="1">
    <location>
        <begin position="76"/>
        <end position="99"/>
    </location>
</feature>
<dbReference type="RefSeq" id="WP_142258670.1">
    <property type="nucleotide sequence ID" value="NZ_BMPV01000003.1"/>
</dbReference>
<dbReference type="EMBL" id="VFPQ01000001">
    <property type="protein sequence ID" value="TQM74508.1"/>
    <property type="molecule type" value="Genomic_DNA"/>
</dbReference>
<keyword evidence="4" id="KW-1185">Reference proteome</keyword>
<feature type="transmembrane region" description="Helical" evidence="1">
    <location>
        <begin position="6"/>
        <end position="26"/>
    </location>
</feature>
<feature type="transmembrane region" description="Helical" evidence="1">
    <location>
        <begin position="146"/>
        <end position="166"/>
    </location>
</feature>
<keyword evidence="3" id="KW-0378">Hydrolase</keyword>
<keyword evidence="1" id="KW-0472">Membrane</keyword>
<feature type="transmembrane region" description="Helical" evidence="1">
    <location>
        <begin position="178"/>
        <end position="201"/>
    </location>
</feature>
<keyword evidence="3" id="KW-0645">Protease</keyword>
<sequence length="227" mass="23133">MLGIAFAAGLVGYVAVVRPWLGRLTYDRLVTGDGAKGRLSWSASLWLLVGPCAIAVNATDLGPGQAGFSLGADPAFTVAVAGAMVLVTAAIAVAERLGVRIPAWAPEAAAPPRTARERRGALATAVVAGLLEEVIFRGVFVGLFAYGLGLPLPVAAGLSLAVYVLCQFLRGGKAMLMLTLGGAVLTAAYLLTGSLLLPVVMHLLLDARALLAPQARGGQEAPAPVRG</sequence>
<evidence type="ECO:0000259" key="2">
    <source>
        <dbReference type="Pfam" id="PF02517"/>
    </source>
</evidence>
<name>A0A543IVB4_9ACTN</name>
<dbReference type="Proteomes" id="UP000319213">
    <property type="component" value="Unassembled WGS sequence"/>
</dbReference>
<reference evidence="3 4" key="1">
    <citation type="submission" date="2019-06" db="EMBL/GenBank/DDBJ databases">
        <title>Sequencing the genomes of 1000 actinobacteria strains.</title>
        <authorList>
            <person name="Klenk H.-P."/>
        </authorList>
    </citation>
    <scope>NUCLEOTIDE SEQUENCE [LARGE SCALE GENOMIC DNA]</scope>
    <source>
        <strain evidence="3 4">DSM 43186</strain>
    </source>
</reference>
<protein>
    <submittedName>
        <fullName evidence="3">CAAX prenyl protease-like protein</fullName>
    </submittedName>
</protein>
<evidence type="ECO:0000313" key="3">
    <source>
        <dbReference type="EMBL" id="TQM74508.1"/>
    </source>
</evidence>
<dbReference type="GO" id="GO:0080120">
    <property type="term" value="P:CAAX-box protein maturation"/>
    <property type="evidence" value="ECO:0007669"/>
    <property type="project" value="UniProtKB-ARBA"/>
</dbReference>
<feature type="transmembrane region" description="Helical" evidence="1">
    <location>
        <begin position="38"/>
        <end position="56"/>
    </location>
</feature>
<dbReference type="Pfam" id="PF02517">
    <property type="entry name" value="Rce1-like"/>
    <property type="match status" value="1"/>
</dbReference>
<organism evidence="3 4">
    <name type="scientific">Thermopolyspora flexuosa</name>
    <dbReference type="NCBI Taxonomy" id="103836"/>
    <lineage>
        <taxon>Bacteria</taxon>
        <taxon>Bacillati</taxon>
        <taxon>Actinomycetota</taxon>
        <taxon>Actinomycetes</taxon>
        <taxon>Streptosporangiales</taxon>
        <taxon>Streptosporangiaceae</taxon>
        <taxon>Thermopolyspora</taxon>
    </lineage>
</organism>
<evidence type="ECO:0000256" key="1">
    <source>
        <dbReference type="SAM" id="Phobius"/>
    </source>
</evidence>
<feature type="transmembrane region" description="Helical" evidence="1">
    <location>
        <begin position="120"/>
        <end position="140"/>
    </location>
</feature>
<keyword evidence="1" id="KW-1133">Transmembrane helix</keyword>
<evidence type="ECO:0000313" key="4">
    <source>
        <dbReference type="Proteomes" id="UP000319213"/>
    </source>
</evidence>
<dbReference type="OrthoDB" id="9877662at2"/>